<evidence type="ECO:0000313" key="2">
    <source>
        <dbReference type="EMBL" id="KXG25661.1"/>
    </source>
</evidence>
<dbReference type="EMBL" id="CM000766">
    <property type="protein sequence ID" value="KXG25661.1"/>
    <property type="molecule type" value="Genomic_DNA"/>
</dbReference>
<dbReference type="InParanoid" id="A0A1B6PIY1"/>
<keyword evidence="3" id="KW-1185">Reference proteome</keyword>
<dbReference type="FunCoup" id="A0A1B6PIY1">
    <property type="interactions" value="1"/>
</dbReference>
<dbReference type="PANTHER" id="PTHR33165:SF106">
    <property type="entry name" value="EXPRESSED PROTEIN"/>
    <property type="match status" value="1"/>
</dbReference>
<sequence>MSPCSKLRRLTRGDDDAGDGKTMFPDWASLHQDLVELIGCRVLAGDLHDYVRFRAVCSHWSASTARPRGRGVLDPRFHPRRWMMLPEGHGLYPGHPDLRGFVRFFNLDTGAFARAHLPLLADHVVLDTVDGLLLLLHRNDETAIRLLHPFTGDVAEFPPLASLLQQMEPSNYYEQTNMRRMLMRARASVTVTSSGAITLVLALDHLHRVAYATAGDQRWTPSAWKLKPFLKPVSFQGKLYAYQLSPFEIGKLYIYQFDPPCPDSGDGQGQSRLPLPVKIAECPMDKLCFVLHFVEWCSELLLVSYNDVSFSKLLVYRVADLVSGKIEPVTDIGDHTVFIGDRSLCISLSHNKGKGSRTRSFASMSPNSIICMHTFHEPFSEMFARFEQYDLSTGIWTPASDGDVYRRPPPIPHTLIHHIFTSCKYDFENKGSMYCCTI</sequence>
<dbReference type="Pfam" id="PF03478">
    <property type="entry name" value="Beta-prop_KIB1-4"/>
    <property type="match status" value="1"/>
</dbReference>
<dbReference type="eggNOG" id="ENOG502R6EE">
    <property type="taxonomic scope" value="Eukaryota"/>
</dbReference>
<dbReference type="Gramene" id="KXG25661">
    <property type="protein sequence ID" value="KXG25661"/>
    <property type="gene ID" value="SORBI_3007G214800"/>
</dbReference>
<dbReference type="ExpressionAtlas" id="A0A1B6PIY1">
    <property type="expression patterns" value="baseline and differential"/>
</dbReference>
<evidence type="ECO:0000259" key="1">
    <source>
        <dbReference type="Pfam" id="PF03478"/>
    </source>
</evidence>
<proteinExistence type="predicted"/>
<organism evidence="2 3">
    <name type="scientific">Sorghum bicolor</name>
    <name type="common">Sorghum</name>
    <name type="synonym">Sorghum vulgare</name>
    <dbReference type="NCBI Taxonomy" id="4558"/>
    <lineage>
        <taxon>Eukaryota</taxon>
        <taxon>Viridiplantae</taxon>
        <taxon>Streptophyta</taxon>
        <taxon>Embryophyta</taxon>
        <taxon>Tracheophyta</taxon>
        <taxon>Spermatophyta</taxon>
        <taxon>Magnoliopsida</taxon>
        <taxon>Liliopsida</taxon>
        <taxon>Poales</taxon>
        <taxon>Poaceae</taxon>
        <taxon>PACMAD clade</taxon>
        <taxon>Panicoideae</taxon>
        <taxon>Andropogonodae</taxon>
        <taxon>Andropogoneae</taxon>
        <taxon>Sorghinae</taxon>
        <taxon>Sorghum</taxon>
    </lineage>
</organism>
<dbReference type="OMA" id="HEPFSEM"/>
<dbReference type="AlphaFoldDB" id="A0A1B6PIY1"/>
<dbReference type="Proteomes" id="UP000000768">
    <property type="component" value="Chromosome 7"/>
</dbReference>
<feature type="domain" description="KIB1-4 beta-propeller" evidence="1">
    <location>
        <begin position="104"/>
        <end position="353"/>
    </location>
</feature>
<reference evidence="3" key="2">
    <citation type="journal article" date="2018" name="Plant J.">
        <title>The Sorghum bicolor reference genome: improved assembly, gene annotations, a transcriptome atlas, and signatures of genome organization.</title>
        <authorList>
            <person name="McCormick R.F."/>
            <person name="Truong S.K."/>
            <person name="Sreedasyam A."/>
            <person name="Jenkins J."/>
            <person name="Shu S."/>
            <person name="Sims D."/>
            <person name="Kennedy M."/>
            <person name="Amirebrahimi M."/>
            <person name="Weers B.D."/>
            <person name="McKinley B."/>
            <person name="Mattison A."/>
            <person name="Morishige D.T."/>
            <person name="Grimwood J."/>
            <person name="Schmutz J."/>
            <person name="Mullet J.E."/>
        </authorList>
    </citation>
    <scope>NUCLEOTIDE SEQUENCE [LARGE SCALE GENOMIC DNA]</scope>
    <source>
        <strain evidence="3">cv. BTx623</strain>
    </source>
</reference>
<evidence type="ECO:0000313" key="3">
    <source>
        <dbReference type="Proteomes" id="UP000000768"/>
    </source>
</evidence>
<dbReference type="PANTHER" id="PTHR33165">
    <property type="entry name" value="F-BOX DOMAIN CONTAINING PROTEIN-LIKE-RELATED"/>
    <property type="match status" value="1"/>
</dbReference>
<reference evidence="2 3" key="1">
    <citation type="journal article" date="2009" name="Nature">
        <title>The Sorghum bicolor genome and the diversification of grasses.</title>
        <authorList>
            <person name="Paterson A.H."/>
            <person name="Bowers J.E."/>
            <person name="Bruggmann R."/>
            <person name="Dubchak I."/>
            <person name="Grimwood J."/>
            <person name="Gundlach H."/>
            <person name="Haberer G."/>
            <person name="Hellsten U."/>
            <person name="Mitros T."/>
            <person name="Poliakov A."/>
            <person name="Schmutz J."/>
            <person name="Spannagl M."/>
            <person name="Tang H."/>
            <person name="Wang X."/>
            <person name="Wicker T."/>
            <person name="Bharti A.K."/>
            <person name="Chapman J."/>
            <person name="Feltus F.A."/>
            <person name="Gowik U."/>
            <person name="Grigoriev I.V."/>
            <person name="Lyons E."/>
            <person name="Maher C.A."/>
            <person name="Martis M."/>
            <person name="Narechania A."/>
            <person name="Otillar R.P."/>
            <person name="Penning B.W."/>
            <person name="Salamov A.A."/>
            <person name="Wang Y."/>
            <person name="Zhang L."/>
            <person name="Carpita N.C."/>
            <person name="Freeling M."/>
            <person name="Gingle A.R."/>
            <person name="Hash C.T."/>
            <person name="Keller B."/>
            <person name="Klein P."/>
            <person name="Kresovich S."/>
            <person name="McCann M.C."/>
            <person name="Ming R."/>
            <person name="Peterson D.G."/>
            <person name="Mehboob-ur-Rahman"/>
            <person name="Ware D."/>
            <person name="Westhoff P."/>
            <person name="Mayer K.F."/>
            <person name="Messing J."/>
            <person name="Rokhsar D.S."/>
        </authorList>
    </citation>
    <scope>NUCLEOTIDE SEQUENCE [LARGE SCALE GENOMIC DNA]</scope>
    <source>
        <strain evidence="3">cv. BTx623</strain>
    </source>
</reference>
<name>A0A1B6PIY1_SORBI</name>
<dbReference type="OrthoDB" id="665171at2759"/>
<accession>A0A1B6PIY1</accession>
<dbReference type="InterPro" id="IPR005174">
    <property type="entry name" value="KIB1-4_b-propeller"/>
</dbReference>
<protein>
    <recommendedName>
        <fullName evidence="1">KIB1-4 beta-propeller domain-containing protein</fullName>
    </recommendedName>
</protein>
<gene>
    <name evidence="2" type="ORF">SORBI_3007G214800</name>
</gene>